<evidence type="ECO:0000313" key="2">
    <source>
        <dbReference type="Proteomes" id="UP000248758"/>
    </source>
</evidence>
<protein>
    <submittedName>
        <fullName evidence="1">Uncharacterized protein</fullName>
    </submittedName>
</protein>
<gene>
    <name evidence="1" type="ORF">NCTC11468_02337</name>
</gene>
<evidence type="ECO:0000313" key="1">
    <source>
        <dbReference type="EMBL" id="SQK75415.1"/>
    </source>
</evidence>
<dbReference type="EMBL" id="LS483499">
    <property type="protein sequence ID" value="SQK75415.1"/>
    <property type="molecule type" value="Genomic_DNA"/>
</dbReference>
<name>A0A2X5RA93_9GAMM</name>
<dbReference type="KEGG" id="tpty:NCTC11468_02337"/>
<organism evidence="1 2">
    <name type="scientific">Tatumella ptyseos</name>
    <dbReference type="NCBI Taxonomy" id="82987"/>
    <lineage>
        <taxon>Bacteria</taxon>
        <taxon>Pseudomonadati</taxon>
        <taxon>Pseudomonadota</taxon>
        <taxon>Gammaproteobacteria</taxon>
        <taxon>Enterobacterales</taxon>
        <taxon>Erwiniaceae</taxon>
        <taxon>Tatumella</taxon>
    </lineage>
</organism>
<proteinExistence type="predicted"/>
<sequence>MLCDKNLLIRQSHRPTEFKNYRDGLIFGRSPLLITPAGDIFIKSSAEYTGGIFFCDPDMSNRTVRSDIKAQFYSAFDAQRFRTLRIIDPAVKALTVA</sequence>
<reference evidence="1 2" key="1">
    <citation type="submission" date="2018-06" db="EMBL/GenBank/DDBJ databases">
        <authorList>
            <consortium name="Pathogen Informatics"/>
            <person name="Doyle S."/>
        </authorList>
    </citation>
    <scope>NUCLEOTIDE SEQUENCE [LARGE SCALE GENOMIC DNA]</scope>
    <source>
        <strain evidence="1 2">NCTC11468</strain>
    </source>
</reference>
<dbReference type="AlphaFoldDB" id="A0A2X5RA93"/>
<accession>A0A2X5RA93</accession>
<dbReference type="Proteomes" id="UP000248758">
    <property type="component" value="Chromosome 1"/>
</dbReference>